<keyword evidence="2" id="KW-1185">Reference proteome</keyword>
<dbReference type="RefSeq" id="WP_262566780.1">
    <property type="nucleotide sequence ID" value="NZ_JAPFCC010000001.1"/>
</dbReference>
<dbReference type="Proteomes" id="UP001209854">
    <property type="component" value="Unassembled WGS sequence"/>
</dbReference>
<sequence>MTLDDIELPDDLLWVNEFDWNPVEQTTERSLTGSLLVQEQSLKHGRPIELSGNDESGWVPRSTVEALLQTSQTPNKVMTLTLSDSRTFPVIFDRRNGSPIQARQVLPFAYPDENYQYSLTIRLLTIDISE</sequence>
<accession>A0ABT3MQX4</accession>
<reference evidence="1 2" key="1">
    <citation type="submission" date="2022-10" db="EMBL/GenBank/DDBJ databases">
        <title>High-quality genome sequences of two octocoral-associated bacteria, Endozoicomonas euniceicola EF212 and Endozoicomonas gorgoniicola PS125.</title>
        <authorList>
            <person name="Chiou Y.-J."/>
            <person name="Chen Y.-H."/>
        </authorList>
    </citation>
    <scope>NUCLEOTIDE SEQUENCE [LARGE SCALE GENOMIC DNA]</scope>
    <source>
        <strain evidence="1 2">PS125</strain>
    </source>
</reference>
<evidence type="ECO:0000313" key="1">
    <source>
        <dbReference type="EMBL" id="MCW7551776.1"/>
    </source>
</evidence>
<name>A0ABT3MQX4_9GAMM</name>
<comment type="caution">
    <text evidence="1">The sequence shown here is derived from an EMBL/GenBank/DDBJ whole genome shotgun (WGS) entry which is preliminary data.</text>
</comment>
<organism evidence="1 2">
    <name type="scientific">Endozoicomonas gorgoniicola</name>
    <dbReference type="NCBI Taxonomy" id="1234144"/>
    <lineage>
        <taxon>Bacteria</taxon>
        <taxon>Pseudomonadati</taxon>
        <taxon>Pseudomonadota</taxon>
        <taxon>Gammaproteobacteria</taxon>
        <taxon>Oceanospirillales</taxon>
        <taxon>Endozoicomonadaceae</taxon>
        <taxon>Endozoicomonas</taxon>
    </lineage>
</organism>
<dbReference type="EMBL" id="JAPFCC010000001">
    <property type="protein sequence ID" value="MCW7551776.1"/>
    <property type="molecule type" value="Genomic_DNA"/>
</dbReference>
<gene>
    <name evidence="1" type="ORF">NX722_03805</name>
</gene>
<evidence type="ECO:0000313" key="2">
    <source>
        <dbReference type="Proteomes" id="UP001209854"/>
    </source>
</evidence>
<protein>
    <submittedName>
        <fullName evidence="1">Uncharacterized protein</fullName>
    </submittedName>
</protein>
<proteinExistence type="predicted"/>